<dbReference type="EMBL" id="JAENIM010000039">
    <property type="protein sequence ID" value="MBK1791161.1"/>
    <property type="molecule type" value="Genomic_DNA"/>
</dbReference>
<dbReference type="Pfam" id="PF13396">
    <property type="entry name" value="PLDc_N"/>
    <property type="match status" value="1"/>
</dbReference>
<dbReference type="GO" id="GO:0005886">
    <property type="term" value="C:plasma membrane"/>
    <property type="evidence" value="ECO:0007669"/>
    <property type="project" value="UniProtKB-SubCell"/>
</dbReference>
<keyword evidence="2" id="KW-1003">Cell membrane</keyword>
<evidence type="ECO:0000256" key="4">
    <source>
        <dbReference type="ARBA" id="ARBA00022989"/>
    </source>
</evidence>
<keyword evidence="4 6" id="KW-1133">Transmembrane helix</keyword>
<feature type="domain" description="Cardiolipin synthase N-terminal" evidence="7">
    <location>
        <begin position="24"/>
        <end position="65"/>
    </location>
</feature>
<dbReference type="AlphaFoldDB" id="A0A8J7MEF4"/>
<gene>
    <name evidence="8" type="ORF">JIN82_08360</name>
</gene>
<name>A0A8J7MEF4_9BACT</name>
<evidence type="ECO:0000313" key="9">
    <source>
        <dbReference type="Proteomes" id="UP000624703"/>
    </source>
</evidence>
<evidence type="ECO:0000313" key="8">
    <source>
        <dbReference type="EMBL" id="MBK1791161.1"/>
    </source>
</evidence>
<keyword evidence="9" id="KW-1185">Reference proteome</keyword>
<keyword evidence="3 6" id="KW-0812">Transmembrane</keyword>
<dbReference type="RefSeq" id="WP_200311175.1">
    <property type="nucleotide sequence ID" value="NZ_JAENIM010000039.1"/>
</dbReference>
<dbReference type="Proteomes" id="UP000624703">
    <property type="component" value="Unassembled WGS sequence"/>
</dbReference>
<evidence type="ECO:0000256" key="5">
    <source>
        <dbReference type="ARBA" id="ARBA00023136"/>
    </source>
</evidence>
<comment type="caution">
    <text evidence="8">The sequence shown here is derived from an EMBL/GenBank/DDBJ whole genome shotgun (WGS) entry which is preliminary data.</text>
</comment>
<evidence type="ECO:0000256" key="1">
    <source>
        <dbReference type="ARBA" id="ARBA00004651"/>
    </source>
</evidence>
<evidence type="ECO:0000256" key="6">
    <source>
        <dbReference type="SAM" id="Phobius"/>
    </source>
</evidence>
<sequence>MSALGGQEIIILAFIGLLFIIPTALWIWSLVHCITNKRLSDNNRIIGIVLIVCLSLLGSLIYLFLPRENPTS</sequence>
<reference evidence="8" key="1">
    <citation type="submission" date="2021-01" db="EMBL/GenBank/DDBJ databases">
        <title>Modified the classification status of verrucomicrobia.</title>
        <authorList>
            <person name="Feng X."/>
        </authorList>
    </citation>
    <scope>NUCLEOTIDE SEQUENCE</scope>
    <source>
        <strain evidence="8">_KCTC 22039</strain>
    </source>
</reference>
<protein>
    <submittedName>
        <fullName evidence="8">PLDc N-terminal domain-containing protein</fullName>
    </submittedName>
</protein>
<feature type="transmembrane region" description="Helical" evidence="6">
    <location>
        <begin position="12"/>
        <end position="33"/>
    </location>
</feature>
<comment type="subcellular location">
    <subcellularLocation>
        <location evidence="1">Cell membrane</location>
        <topology evidence="1">Multi-pass membrane protein</topology>
    </subcellularLocation>
</comment>
<evidence type="ECO:0000256" key="3">
    <source>
        <dbReference type="ARBA" id="ARBA00022692"/>
    </source>
</evidence>
<keyword evidence="5 6" id="KW-0472">Membrane</keyword>
<evidence type="ECO:0000259" key="7">
    <source>
        <dbReference type="Pfam" id="PF13396"/>
    </source>
</evidence>
<organism evidence="8 9">
    <name type="scientific">Persicirhabdus sediminis</name>
    <dbReference type="NCBI Taxonomy" id="454144"/>
    <lineage>
        <taxon>Bacteria</taxon>
        <taxon>Pseudomonadati</taxon>
        <taxon>Verrucomicrobiota</taxon>
        <taxon>Verrucomicrobiia</taxon>
        <taxon>Verrucomicrobiales</taxon>
        <taxon>Verrucomicrobiaceae</taxon>
        <taxon>Persicirhabdus</taxon>
    </lineage>
</organism>
<proteinExistence type="predicted"/>
<evidence type="ECO:0000256" key="2">
    <source>
        <dbReference type="ARBA" id="ARBA00022475"/>
    </source>
</evidence>
<feature type="transmembrane region" description="Helical" evidence="6">
    <location>
        <begin position="45"/>
        <end position="65"/>
    </location>
</feature>
<accession>A0A8J7MEF4</accession>
<dbReference type="InterPro" id="IPR027379">
    <property type="entry name" value="CLS_N"/>
</dbReference>